<proteinExistence type="predicted"/>
<keyword evidence="2" id="KW-1185">Reference proteome</keyword>
<organism evidence="1 2">
    <name type="scientific">Strongylus vulgaris</name>
    <name type="common">Blood worm</name>
    <dbReference type="NCBI Taxonomy" id="40348"/>
    <lineage>
        <taxon>Eukaryota</taxon>
        <taxon>Metazoa</taxon>
        <taxon>Ecdysozoa</taxon>
        <taxon>Nematoda</taxon>
        <taxon>Chromadorea</taxon>
        <taxon>Rhabditida</taxon>
        <taxon>Rhabditina</taxon>
        <taxon>Rhabditomorpha</taxon>
        <taxon>Strongyloidea</taxon>
        <taxon>Strongylidae</taxon>
        <taxon>Strongylus</taxon>
    </lineage>
</organism>
<evidence type="ECO:0000313" key="1">
    <source>
        <dbReference type="EMBL" id="VDM71656.1"/>
    </source>
</evidence>
<protein>
    <submittedName>
        <fullName evidence="1">Uncharacterized protein</fullName>
    </submittedName>
</protein>
<accession>A0A3P7INR6</accession>
<dbReference type="EMBL" id="UYYB01021443">
    <property type="protein sequence ID" value="VDM71656.1"/>
    <property type="molecule type" value="Genomic_DNA"/>
</dbReference>
<dbReference type="AlphaFoldDB" id="A0A3P7INR6"/>
<gene>
    <name evidence="1" type="ORF">SVUK_LOCUS6654</name>
</gene>
<name>A0A3P7INR6_STRVU</name>
<reference evidence="1 2" key="1">
    <citation type="submission" date="2018-11" db="EMBL/GenBank/DDBJ databases">
        <authorList>
            <consortium name="Pathogen Informatics"/>
        </authorList>
    </citation>
    <scope>NUCLEOTIDE SEQUENCE [LARGE SCALE GENOMIC DNA]</scope>
</reference>
<sequence length="76" mass="8089">MEFVYTASEGAANGIESMSAYSLHSILPVNSRECDGAIIVWSAGDSSDYSTLMGARRHVSVSTSPPFSQRSFIIAA</sequence>
<dbReference type="Proteomes" id="UP000270094">
    <property type="component" value="Unassembled WGS sequence"/>
</dbReference>
<evidence type="ECO:0000313" key="2">
    <source>
        <dbReference type="Proteomes" id="UP000270094"/>
    </source>
</evidence>